<dbReference type="Pfam" id="PF00330">
    <property type="entry name" value="Aconitase"/>
    <property type="match status" value="1"/>
</dbReference>
<sequence length="429" mass="46354">MKGNRVTMSGQTLSEKILSRAANKEVKAGEFVMANVDGAMIHDITGPLAVKGFYEIAGRDARVWDPTRIVLLFDHQVPADSLKAAENHIQLRKFAAEQDILNYDIFCGVCHQVMPEKGHVLPGNVILGTDSHTCTYGAFGAFATGVGSTDMASVFATGKLWFMVPKTLQIMIEGRLPSRVTSKDAVLCIIGDIGADGANYLACEFRGEAAERMSIPERMTVSNMAIEMGAKVGIFPADGTTKSYLEGRVQDREAIEAGFVKGDEDAAFSRREWNVSDLEPQIAMPHNVDNVLPISQVPQTRIDQVFLGSCTNGRFEDLQLASEMMKNEPLAKGVRMIVVPASRDEYMKCLRAGLVERFMEAGAMVESPCCGPCMGGSFGLLGAGERCLATSNRNFVGRQGSPQAFVYLSSPATAGASAITGYITDPREI</sequence>
<proteinExistence type="inferred from homology"/>
<dbReference type="Gene3D" id="3.30.499.10">
    <property type="entry name" value="Aconitase, domain 3"/>
    <property type="match status" value="2"/>
</dbReference>
<dbReference type="NCBIfam" id="NF001614">
    <property type="entry name" value="PRK00402.1"/>
    <property type="match status" value="1"/>
</dbReference>
<dbReference type="InterPro" id="IPR001030">
    <property type="entry name" value="Acoase/IPM_deHydtase_lsu_aba"/>
</dbReference>
<feature type="domain" description="Aconitase/3-isopropylmalate dehydratase large subunit alpha/beta/alpha" evidence="10">
    <location>
        <begin position="15"/>
        <end position="421"/>
    </location>
</feature>
<keyword evidence="6 9" id="KW-0411">Iron-sulfur</keyword>
<feature type="binding site" evidence="9">
    <location>
        <position position="370"/>
    </location>
    <ligand>
        <name>[4Fe-4S] cluster</name>
        <dbReference type="ChEBI" id="CHEBI:49883"/>
    </ligand>
</feature>
<evidence type="ECO:0000259" key="10">
    <source>
        <dbReference type="Pfam" id="PF00330"/>
    </source>
</evidence>
<keyword evidence="5 9" id="KW-0408">Iron</keyword>
<dbReference type="GO" id="GO:0046872">
    <property type="term" value="F:metal ion binding"/>
    <property type="evidence" value="ECO:0007669"/>
    <property type="project" value="UniProtKB-KW"/>
</dbReference>
<evidence type="ECO:0000313" key="12">
    <source>
        <dbReference type="Proteomes" id="UP000544742"/>
    </source>
</evidence>
<evidence type="ECO:0000256" key="5">
    <source>
        <dbReference type="ARBA" id="ARBA00023004"/>
    </source>
</evidence>
<evidence type="ECO:0000256" key="8">
    <source>
        <dbReference type="ARBA" id="ARBA00023304"/>
    </source>
</evidence>
<dbReference type="PROSITE" id="PS01244">
    <property type="entry name" value="ACONITASE_2"/>
    <property type="match status" value="1"/>
</dbReference>
<evidence type="ECO:0000256" key="2">
    <source>
        <dbReference type="ARBA" id="ARBA00022485"/>
    </source>
</evidence>
<protein>
    <recommendedName>
        <fullName evidence="9">3-isopropylmalate dehydratase large subunit</fullName>
        <ecNumber evidence="9">4.2.1.33</ecNumber>
    </recommendedName>
    <alternativeName>
        <fullName evidence="9">Alpha-IPM isomerase</fullName>
        <shortName evidence="9">IPMI</shortName>
    </alternativeName>
    <alternativeName>
        <fullName evidence="9">Isopropylmalate isomerase</fullName>
    </alternativeName>
</protein>
<dbReference type="InterPro" id="IPR006251">
    <property type="entry name" value="Homoacnase/IPMdehydase_lsu"/>
</dbReference>
<keyword evidence="4 9" id="KW-0479">Metal-binding</keyword>
<dbReference type="InterPro" id="IPR036008">
    <property type="entry name" value="Aconitase_4Fe-4S_dom"/>
</dbReference>
<dbReference type="Proteomes" id="UP000544742">
    <property type="component" value="Unassembled WGS sequence"/>
</dbReference>
<dbReference type="EMBL" id="JAAYUN010000017">
    <property type="protein sequence ID" value="NLJ21681.1"/>
    <property type="molecule type" value="Genomic_DNA"/>
</dbReference>
<dbReference type="InterPro" id="IPR050067">
    <property type="entry name" value="IPM_dehydratase_rel_enz"/>
</dbReference>
<dbReference type="EC" id="4.2.1.33" evidence="9"/>
<dbReference type="PRINTS" id="PR00415">
    <property type="entry name" value="ACONITASE"/>
</dbReference>
<evidence type="ECO:0000256" key="4">
    <source>
        <dbReference type="ARBA" id="ARBA00022723"/>
    </source>
</evidence>
<keyword evidence="3 9" id="KW-0028">Amino-acid biosynthesis</keyword>
<comment type="cofactor">
    <cofactor evidence="9">
        <name>[4Fe-4S] cluster</name>
        <dbReference type="ChEBI" id="CHEBI:49883"/>
    </cofactor>
    <text evidence="9">Binds 1 [4Fe-4S] cluster per subunit.</text>
</comment>
<evidence type="ECO:0000256" key="9">
    <source>
        <dbReference type="HAMAP-Rule" id="MF_01027"/>
    </source>
</evidence>
<dbReference type="InterPro" id="IPR011826">
    <property type="entry name" value="HAcnase/IPMdehydase_lsu_prok"/>
</dbReference>
<dbReference type="NCBIfam" id="TIGR02086">
    <property type="entry name" value="IPMI_arch"/>
    <property type="match status" value="1"/>
</dbReference>
<dbReference type="NCBIfam" id="TIGR01343">
    <property type="entry name" value="hacA_fam"/>
    <property type="match status" value="1"/>
</dbReference>
<dbReference type="SUPFAM" id="SSF53732">
    <property type="entry name" value="Aconitase iron-sulfur domain"/>
    <property type="match status" value="1"/>
</dbReference>
<dbReference type="GO" id="GO:0009098">
    <property type="term" value="P:L-leucine biosynthetic process"/>
    <property type="evidence" value="ECO:0007669"/>
    <property type="project" value="UniProtKB-UniRule"/>
</dbReference>
<keyword evidence="2 9" id="KW-0004">4Fe-4S</keyword>
<dbReference type="InterPro" id="IPR015931">
    <property type="entry name" value="Acnase/IPM_dHydase_lsu_aba_1/3"/>
</dbReference>
<comment type="subunit">
    <text evidence="9">Heterodimer of LeuC and LeuD.</text>
</comment>
<comment type="similarity">
    <text evidence="9">Belongs to the aconitase/IPM isomerase family. LeuC type 2 subfamily.</text>
</comment>
<accession>A0A7K4AFB3</accession>
<comment type="pathway">
    <text evidence="9">Amino-acid biosynthesis; L-leucine biosynthesis; L-leucine from 3-methyl-2-oxobutanoate: step 2/4.</text>
</comment>
<organism evidence="11 12">
    <name type="scientific">Methanothrix soehngenii</name>
    <name type="common">Methanosaeta concilii</name>
    <dbReference type="NCBI Taxonomy" id="2223"/>
    <lineage>
        <taxon>Archaea</taxon>
        <taxon>Methanobacteriati</taxon>
        <taxon>Methanobacteriota</taxon>
        <taxon>Stenosarchaea group</taxon>
        <taxon>Methanomicrobia</taxon>
        <taxon>Methanotrichales</taxon>
        <taxon>Methanotrichaceae</taxon>
        <taxon>Methanothrix</taxon>
    </lineage>
</organism>
<keyword evidence="7 9" id="KW-0456">Lyase</keyword>
<evidence type="ECO:0000313" key="11">
    <source>
        <dbReference type="EMBL" id="NLJ21681.1"/>
    </source>
</evidence>
<name>A0A7K4AFB3_METSH</name>
<dbReference type="PANTHER" id="PTHR43822">
    <property type="entry name" value="HOMOACONITASE, MITOCHONDRIAL-RELATED"/>
    <property type="match status" value="1"/>
</dbReference>
<reference evidence="11 12" key="1">
    <citation type="journal article" date="2020" name="Biotechnol. Biofuels">
        <title>New insights from the biogas microbiome by comprehensive genome-resolved metagenomics of nearly 1600 species originating from multiple anaerobic digesters.</title>
        <authorList>
            <person name="Campanaro S."/>
            <person name="Treu L."/>
            <person name="Rodriguez-R L.M."/>
            <person name="Kovalovszki A."/>
            <person name="Ziels R.M."/>
            <person name="Maus I."/>
            <person name="Zhu X."/>
            <person name="Kougias P.G."/>
            <person name="Basile A."/>
            <person name="Luo G."/>
            <person name="Schluter A."/>
            <person name="Konstantinidis K.T."/>
            <person name="Angelidaki I."/>
        </authorList>
    </citation>
    <scope>NUCLEOTIDE SEQUENCE [LARGE SCALE GENOMIC DNA]</scope>
    <source>
        <strain evidence="11">AS27yjCOA_157</strain>
    </source>
</reference>
<feature type="binding site" evidence="9">
    <location>
        <position position="373"/>
    </location>
    <ligand>
        <name>[4Fe-4S] cluster</name>
        <dbReference type="ChEBI" id="CHEBI:49883"/>
    </ligand>
</feature>
<comment type="caution">
    <text evidence="11">The sequence shown here is derived from an EMBL/GenBank/DDBJ whole genome shotgun (WGS) entry which is preliminary data.</text>
</comment>
<comment type="catalytic activity">
    <reaction evidence="9">
        <text>(2R,3S)-3-isopropylmalate = (2S)-2-isopropylmalate</text>
        <dbReference type="Rhea" id="RHEA:32287"/>
        <dbReference type="ChEBI" id="CHEBI:1178"/>
        <dbReference type="ChEBI" id="CHEBI:35121"/>
        <dbReference type="EC" id="4.2.1.33"/>
    </reaction>
</comment>
<dbReference type="AlphaFoldDB" id="A0A7K4AFB3"/>
<dbReference type="CDD" id="cd01583">
    <property type="entry name" value="IPMI"/>
    <property type="match status" value="1"/>
</dbReference>
<dbReference type="PANTHER" id="PTHR43822:SF22">
    <property type="entry name" value="ISOPROPYLMALATE_CITRAMALATE ISOMERASE LARGE SUBUNIT"/>
    <property type="match status" value="1"/>
</dbReference>
<dbReference type="GO" id="GO:0003861">
    <property type="term" value="F:3-isopropylmalate dehydratase activity"/>
    <property type="evidence" value="ECO:0007669"/>
    <property type="project" value="UniProtKB-UniRule"/>
</dbReference>
<dbReference type="HAMAP" id="MF_01027">
    <property type="entry name" value="LeuC_type2"/>
    <property type="match status" value="1"/>
</dbReference>
<comment type="function">
    <text evidence="9">Catalyzes the isomerization between 2-isopropylmalate and 3-isopropylmalate, via the formation of 2-isopropylmaleate.</text>
</comment>
<dbReference type="InterPro" id="IPR018136">
    <property type="entry name" value="Aconitase_4Fe-4S_BS"/>
</dbReference>
<evidence type="ECO:0000256" key="7">
    <source>
        <dbReference type="ARBA" id="ARBA00023239"/>
    </source>
</evidence>
<keyword evidence="8 9" id="KW-0100">Branched-chain amino acid biosynthesis</keyword>
<feature type="binding site" evidence="9">
    <location>
        <position position="310"/>
    </location>
    <ligand>
        <name>[4Fe-4S] cluster</name>
        <dbReference type="ChEBI" id="CHEBI:49883"/>
    </ligand>
</feature>
<dbReference type="GO" id="GO:0051539">
    <property type="term" value="F:4 iron, 4 sulfur cluster binding"/>
    <property type="evidence" value="ECO:0007669"/>
    <property type="project" value="UniProtKB-KW"/>
</dbReference>
<evidence type="ECO:0000256" key="3">
    <source>
        <dbReference type="ARBA" id="ARBA00022605"/>
    </source>
</evidence>
<dbReference type="UniPathway" id="UPA00048">
    <property type="reaction ID" value="UER00071"/>
</dbReference>
<dbReference type="PROSITE" id="PS00450">
    <property type="entry name" value="ACONITASE_1"/>
    <property type="match status" value="1"/>
</dbReference>
<gene>
    <name evidence="9" type="primary">leuC</name>
    <name evidence="11" type="ORF">GX426_01025</name>
</gene>
<keyword evidence="1 9" id="KW-0432">Leucine biosynthesis</keyword>
<dbReference type="InterPro" id="IPR033941">
    <property type="entry name" value="IPMI_cat"/>
</dbReference>
<evidence type="ECO:0000256" key="1">
    <source>
        <dbReference type="ARBA" id="ARBA00022430"/>
    </source>
</evidence>
<evidence type="ECO:0000256" key="6">
    <source>
        <dbReference type="ARBA" id="ARBA00023014"/>
    </source>
</evidence>